<dbReference type="PANTHER" id="PTHR34145:SF68">
    <property type="entry name" value="FBD DOMAIN-CONTAINING PROTEIN"/>
    <property type="match status" value="1"/>
</dbReference>
<dbReference type="InterPro" id="IPR001810">
    <property type="entry name" value="F-box_dom"/>
</dbReference>
<name>A0A5B7A210_DAVIN</name>
<proteinExistence type="predicted"/>
<dbReference type="PROSITE" id="PS50181">
    <property type="entry name" value="FBOX"/>
    <property type="match status" value="1"/>
</dbReference>
<dbReference type="Gene3D" id="1.20.1280.50">
    <property type="match status" value="1"/>
</dbReference>
<dbReference type="InterPro" id="IPR032675">
    <property type="entry name" value="LRR_dom_sf"/>
</dbReference>
<dbReference type="InterPro" id="IPR053781">
    <property type="entry name" value="F-box_AtFBL13-like"/>
</dbReference>
<dbReference type="Pfam" id="PF00646">
    <property type="entry name" value="F-box"/>
    <property type="match status" value="1"/>
</dbReference>
<protein>
    <submittedName>
        <fullName evidence="2">Putative ubiquitin-protein ligase</fullName>
        <ecNumber evidence="2">1.10.3.3</ecNumber>
    </submittedName>
</protein>
<evidence type="ECO:0000259" key="1">
    <source>
        <dbReference type="PROSITE" id="PS50181"/>
    </source>
</evidence>
<reference evidence="2" key="1">
    <citation type="submission" date="2019-08" db="EMBL/GenBank/DDBJ databases">
        <title>Reference gene set and small RNA set construction with multiple tissues from Davidia involucrata Baill.</title>
        <authorList>
            <person name="Yang H."/>
            <person name="Zhou C."/>
            <person name="Li G."/>
            <person name="Wang J."/>
            <person name="Gao P."/>
            <person name="Wang M."/>
            <person name="Wang R."/>
            <person name="Zhao Y."/>
        </authorList>
    </citation>
    <scope>NUCLEOTIDE SEQUENCE</scope>
    <source>
        <tissue evidence="2">Mixed with DoveR01_LX</tissue>
    </source>
</reference>
<dbReference type="EMBL" id="GHES01020120">
    <property type="protein sequence ID" value="MPA50679.1"/>
    <property type="molecule type" value="Transcribed_RNA"/>
</dbReference>
<dbReference type="Gene3D" id="3.80.10.10">
    <property type="entry name" value="Ribonuclease Inhibitor"/>
    <property type="match status" value="1"/>
</dbReference>
<dbReference type="CDD" id="cd22160">
    <property type="entry name" value="F-box_AtFBL13-like"/>
    <property type="match status" value="1"/>
</dbReference>
<organism evidence="2">
    <name type="scientific">Davidia involucrata</name>
    <name type="common">Dove tree</name>
    <dbReference type="NCBI Taxonomy" id="16924"/>
    <lineage>
        <taxon>Eukaryota</taxon>
        <taxon>Viridiplantae</taxon>
        <taxon>Streptophyta</taxon>
        <taxon>Embryophyta</taxon>
        <taxon>Tracheophyta</taxon>
        <taxon>Spermatophyta</taxon>
        <taxon>Magnoliopsida</taxon>
        <taxon>eudicotyledons</taxon>
        <taxon>Gunneridae</taxon>
        <taxon>Pentapetalae</taxon>
        <taxon>asterids</taxon>
        <taxon>Cornales</taxon>
        <taxon>Nyssaceae</taxon>
        <taxon>Davidia</taxon>
    </lineage>
</organism>
<dbReference type="GO" id="GO:0008447">
    <property type="term" value="F:L-ascorbate oxidase activity"/>
    <property type="evidence" value="ECO:0007669"/>
    <property type="project" value="UniProtKB-EC"/>
</dbReference>
<gene>
    <name evidence="2" type="ORF">Din_020120</name>
</gene>
<sequence>MKKGKRRRGNETNKFMEDRISQMPDEILVSILSLLTMKEAAWTSILSRRWKNMWTFITSSLEFDWSAVVLKLELLDVARKNFVRWVNRVLESHQALIINEFRVGFDLDGINSKCDIDRWINFALGKGVKRLELNLASFWGNSPEGRYAFPSHSLNVSSFNSLTSLSLTYVDVSGEVLESFLFNCPFLEGLYVGHSYGLVNLKVYGLSLRLKYLEICHCNNLKNLEISSMNLMLFKYFGPVISMPLRNVPCLNTVSFGGYIL</sequence>
<dbReference type="GO" id="GO:0016874">
    <property type="term" value="F:ligase activity"/>
    <property type="evidence" value="ECO:0007669"/>
    <property type="project" value="UniProtKB-KW"/>
</dbReference>
<dbReference type="InterPro" id="IPR055357">
    <property type="entry name" value="LRR_At1g61320_AtMIF1"/>
</dbReference>
<feature type="domain" description="F-box" evidence="1">
    <location>
        <begin position="17"/>
        <end position="68"/>
    </location>
</feature>
<dbReference type="PANTHER" id="PTHR34145">
    <property type="entry name" value="OS02G0105600 PROTEIN"/>
    <property type="match status" value="1"/>
</dbReference>
<dbReference type="InterPro" id="IPR053772">
    <property type="entry name" value="At1g61320/At1g61330-like"/>
</dbReference>
<keyword evidence="2" id="KW-0560">Oxidoreductase</keyword>
<dbReference type="SUPFAM" id="SSF52058">
    <property type="entry name" value="L domain-like"/>
    <property type="match status" value="1"/>
</dbReference>
<accession>A0A5B7A210</accession>
<dbReference type="AlphaFoldDB" id="A0A5B7A210"/>
<dbReference type="InterPro" id="IPR036047">
    <property type="entry name" value="F-box-like_dom_sf"/>
</dbReference>
<keyword evidence="2" id="KW-0436">Ligase</keyword>
<dbReference type="Pfam" id="PF23622">
    <property type="entry name" value="LRR_At1g61320_AtMIF1"/>
    <property type="match status" value="1"/>
</dbReference>
<evidence type="ECO:0000313" key="2">
    <source>
        <dbReference type="EMBL" id="MPA50679.1"/>
    </source>
</evidence>
<dbReference type="SUPFAM" id="SSF81383">
    <property type="entry name" value="F-box domain"/>
    <property type="match status" value="1"/>
</dbReference>
<dbReference type="EC" id="1.10.3.3" evidence="2"/>